<keyword evidence="1" id="KW-0732">Signal</keyword>
<dbReference type="PANTHER" id="PTHR35180:SF4">
    <property type="entry name" value="PROTEIN CBG06219"/>
    <property type="match status" value="1"/>
</dbReference>
<protein>
    <submittedName>
        <fullName evidence="2">Uncharacterized protein</fullName>
    </submittedName>
</protein>
<dbReference type="Proteomes" id="UP001301140">
    <property type="component" value="Unassembled WGS sequence"/>
</dbReference>
<dbReference type="RefSeq" id="WP_327789217.1">
    <property type="nucleotide sequence ID" value="NZ_JARGEQ010000093.1"/>
</dbReference>
<evidence type="ECO:0000256" key="1">
    <source>
        <dbReference type="SAM" id="SignalP"/>
    </source>
</evidence>
<dbReference type="AlphaFoldDB" id="A0AAP3XRQ7"/>
<keyword evidence="3" id="KW-1185">Reference proteome</keyword>
<feature type="chain" id="PRO_5043045983" evidence="1">
    <location>
        <begin position="25"/>
        <end position="402"/>
    </location>
</feature>
<feature type="signal peptide" evidence="1">
    <location>
        <begin position="1"/>
        <end position="24"/>
    </location>
</feature>
<proteinExistence type="predicted"/>
<evidence type="ECO:0000313" key="2">
    <source>
        <dbReference type="EMBL" id="MDF1586797.1"/>
    </source>
</evidence>
<accession>A0AAP3XRQ7</accession>
<comment type="caution">
    <text evidence="2">The sequence shown here is derived from an EMBL/GenBank/DDBJ whole genome shotgun (WGS) entry which is preliminary data.</text>
</comment>
<dbReference type="EMBL" id="JARGEQ010000093">
    <property type="protein sequence ID" value="MDF1586797.1"/>
    <property type="molecule type" value="Genomic_DNA"/>
</dbReference>
<organism evidence="2 3">
    <name type="scientific">Marinimicrococcus flavescens</name>
    <dbReference type="NCBI Taxonomy" id="3031815"/>
    <lineage>
        <taxon>Bacteria</taxon>
        <taxon>Pseudomonadati</taxon>
        <taxon>Pseudomonadota</taxon>
        <taxon>Alphaproteobacteria</taxon>
        <taxon>Geminicoccales</taxon>
        <taxon>Geminicoccaceae</taxon>
        <taxon>Marinimicrococcus</taxon>
    </lineage>
</organism>
<evidence type="ECO:0000313" key="3">
    <source>
        <dbReference type="Proteomes" id="UP001301140"/>
    </source>
</evidence>
<gene>
    <name evidence="2" type="ORF">PZ740_10430</name>
</gene>
<dbReference type="PROSITE" id="PS51257">
    <property type="entry name" value="PROKAR_LIPOPROTEIN"/>
    <property type="match status" value="1"/>
</dbReference>
<name>A0AAP3XRQ7_9PROT</name>
<sequence>MLRFPVLALLAAILAAGVASSASAQSCRWDGTAPFCSGACRSGETETLRLGSIPDHWRDAFPVVQNTNFGESCWTGSKALCCPAPVGSECRWDGTAPFCDGGCGAGEQQRTPPPESLSGASCVTGSKVYCCRSTTGTSRAALRTNADLTTFAALWDQSPGPPWQARHGLSAQDYQRTFEGLVAQGYRPVVVRGYGVDGQPRFAAIFEQRQGPPFVARHNIGREAYQREFDRWTREGYRPVDVAGFTAGGTDLYAAIFEKVDGPPFRAFHGISAARYQQEFDSAVRDGFRPVRVSGYTIDGQDHYAAIFEQRQGPPFAARHGLTSAQYQQAFDQLGREGYRLVELNSWKSGDAGHYAAIWEKADGPAWQARHGMLEDRYQEEFDELAGDGYRLREVSGYHLYE</sequence>
<dbReference type="InterPro" id="IPR049511">
    <property type="entry name" value="PGH-like_rpt"/>
</dbReference>
<reference evidence="2 3" key="1">
    <citation type="submission" date="2023-03" db="EMBL/GenBank/DDBJ databases">
        <title>YIM 152171 draft genome.</title>
        <authorList>
            <person name="Yang Z."/>
        </authorList>
    </citation>
    <scope>NUCLEOTIDE SEQUENCE [LARGE SCALE GENOMIC DNA]</scope>
    <source>
        <strain evidence="2 3">YIM 152171</strain>
    </source>
</reference>
<dbReference type="Pfam" id="PF17660">
    <property type="entry name" value="BTRD1"/>
    <property type="match status" value="5"/>
</dbReference>
<dbReference type="PANTHER" id="PTHR35180">
    <property type="entry name" value="PROTEIN CBG06219"/>
    <property type="match status" value="1"/>
</dbReference>